<dbReference type="KEGG" id="pbh:AAW51_1841"/>
<dbReference type="SUPFAM" id="SSF52540">
    <property type="entry name" value="P-loop containing nucleoside triphosphate hydrolases"/>
    <property type="match status" value="1"/>
</dbReference>
<evidence type="ECO:0000256" key="8">
    <source>
        <dbReference type="ARBA" id="ARBA00022967"/>
    </source>
</evidence>
<evidence type="ECO:0000256" key="5">
    <source>
        <dbReference type="ARBA" id="ARBA00022475"/>
    </source>
</evidence>
<dbReference type="EMBL" id="CP011371">
    <property type="protein sequence ID" value="AKJ28532.1"/>
    <property type="molecule type" value="Genomic_DNA"/>
</dbReference>
<comment type="function">
    <text evidence="1">Part of the ABC transporter FtsEX involved in cellular division. Important for assembly or stability of the septal ring.</text>
</comment>
<evidence type="ECO:0000313" key="12">
    <source>
        <dbReference type="EMBL" id="AKJ28532.1"/>
    </source>
</evidence>
<dbReference type="Pfam" id="PF09383">
    <property type="entry name" value="NIL"/>
    <property type="match status" value="1"/>
</dbReference>
<organism evidence="12 13">
    <name type="scientific">Caldimonas brevitalea</name>
    <dbReference type="NCBI Taxonomy" id="413882"/>
    <lineage>
        <taxon>Bacteria</taxon>
        <taxon>Pseudomonadati</taxon>
        <taxon>Pseudomonadota</taxon>
        <taxon>Betaproteobacteria</taxon>
        <taxon>Burkholderiales</taxon>
        <taxon>Sphaerotilaceae</taxon>
        <taxon>Caldimonas</taxon>
    </lineage>
</organism>
<dbReference type="SMART" id="SM00382">
    <property type="entry name" value="AAA"/>
    <property type="match status" value="1"/>
</dbReference>
<keyword evidence="7 12" id="KW-0067">ATP-binding</keyword>
<evidence type="ECO:0000256" key="1">
    <source>
        <dbReference type="ARBA" id="ARBA00002579"/>
    </source>
</evidence>
<dbReference type="GO" id="GO:0006865">
    <property type="term" value="P:amino acid transport"/>
    <property type="evidence" value="ECO:0007669"/>
    <property type="project" value="UniProtKB-KW"/>
</dbReference>
<evidence type="ECO:0000256" key="9">
    <source>
        <dbReference type="ARBA" id="ARBA00022970"/>
    </source>
</evidence>
<dbReference type="PATRIC" id="fig|413882.6.peg.1937"/>
<dbReference type="InterPro" id="IPR003439">
    <property type="entry name" value="ABC_transporter-like_ATP-bd"/>
</dbReference>
<dbReference type="InterPro" id="IPR041701">
    <property type="entry name" value="MetN_ABC"/>
</dbReference>
<dbReference type="PANTHER" id="PTHR43166:SF30">
    <property type="entry name" value="METHIONINE IMPORT ATP-BINDING PROTEIN METN"/>
    <property type="match status" value="1"/>
</dbReference>
<dbReference type="CDD" id="cd03258">
    <property type="entry name" value="ABC_MetN_methionine_transporter"/>
    <property type="match status" value="1"/>
</dbReference>
<dbReference type="Gene3D" id="3.40.50.300">
    <property type="entry name" value="P-loop containing nucleotide triphosphate hydrolases"/>
    <property type="match status" value="1"/>
</dbReference>
<dbReference type="AlphaFoldDB" id="A0A0G3BGS3"/>
<dbReference type="InterPro" id="IPR003593">
    <property type="entry name" value="AAA+_ATPase"/>
</dbReference>
<dbReference type="PROSITE" id="PS50893">
    <property type="entry name" value="ABC_TRANSPORTER_2"/>
    <property type="match status" value="1"/>
</dbReference>
<keyword evidence="4" id="KW-0813">Transport</keyword>
<reference evidence="12 13" key="1">
    <citation type="submission" date="2015-05" db="EMBL/GenBank/DDBJ databases">
        <authorList>
            <person name="Tang B."/>
            <person name="Yu Y."/>
        </authorList>
    </citation>
    <scope>NUCLEOTIDE SEQUENCE [LARGE SCALE GENOMIC DNA]</scope>
    <source>
        <strain evidence="12 13">DSM 7029</strain>
    </source>
</reference>
<keyword evidence="8" id="KW-1278">Translocase</keyword>
<evidence type="ECO:0000256" key="2">
    <source>
        <dbReference type="ARBA" id="ARBA00005417"/>
    </source>
</evidence>
<dbReference type="STRING" id="413882.AAW51_1841"/>
<dbReference type="InterPro" id="IPR050086">
    <property type="entry name" value="MetN_ABC_transporter-like"/>
</dbReference>
<evidence type="ECO:0000256" key="7">
    <source>
        <dbReference type="ARBA" id="ARBA00022840"/>
    </source>
</evidence>
<dbReference type="PROSITE" id="PS00211">
    <property type="entry name" value="ABC_TRANSPORTER_1"/>
    <property type="match status" value="1"/>
</dbReference>
<feature type="domain" description="ABC transporter" evidence="11">
    <location>
        <begin position="2"/>
        <end position="242"/>
    </location>
</feature>
<dbReference type="OrthoDB" id="9802264at2"/>
<evidence type="ECO:0000313" key="13">
    <source>
        <dbReference type="Proteomes" id="UP000035352"/>
    </source>
</evidence>
<keyword evidence="6" id="KW-0547">Nucleotide-binding</keyword>
<dbReference type="InterPro" id="IPR017871">
    <property type="entry name" value="ABC_transporter-like_CS"/>
</dbReference>
<keyword evidence="10" id="KW-0472">Membrane</keyword>
<dbReference type="GO" id="GO:0005524">
    <property type="term" value="F:ATP binding"/>
    <property type="evidence" value="ECO:0007669"/>
    <property type="project" value="UniProtKB-KW"/>
</dbReference>
<dbReference type="SUPFAM" id="SSF55021">
    <property type="entry name" value="ACT-like"/>
    <property type="match status" value="1"/>
</dbReference>
<comment type="similarity">
    <text evidence="2">Belongs to the ABC transporter superfamily.</text>
</comment>
<keyword evidence="5" id="KW-1003">Cell membrane</keyword>
<dbReference type="RefSeq" id="WP_047194382.1">
    <property type="nucleotide sequence ID" value="NZ_CP011371.1"/>
</dbReference>
<dbReference type="Pfam" id="PF00005">
    <property type="entry name" value="ABC_tran"/>
    <property type="match status" value="1"/>
</dbReference>
<sequence length="349" mass="38665">MIRLHQLSKTFHRDGQGVEVLHDVDLEIAEGEVFGIIGRSGAGKSTLVRMFNLLERPDRGSVRIDGDDIIRFDAARLRRWRQRVGMVFQHFNLLYAKTVADNLRFALRLAGGHSPREVEARVDELLELVGLREHRDRYPAPLSGGQKQRVGIARALANRPRLLLCDEATSALDPETTQAILRLLARINQELRLTIVLITHEMDVVRSLCDRVAVLERGRVVEVGEVADVFLFPQHAVTRRLVSESQATAELDPLDLQGPASGGPLLRLTLLDEAATRPVLSQLSTETGVPLNIVRGAVGQLKGRPYGQLLVRLPDAAALAALRPALQRHRVEHELLAVHSRLPADEVAA</sequence>
<dbReference type="Proteomes" id="UP000035352">
    <property type="component" value="Chromosome"/>
</dbReference>
<dbReference type="SMART" id="SM00930">
    <property type="entry name" value="NIL"/>
    <property type="match status" value="1"/>
</dbReference>
<accession>A0A0G3BGS3</accession>
<dbReference type="InterPro" id="IPR027417">
    <property type="entry name" value="P-loop_NTPase"/>
</dbReference>
<protein>
    <recommendedName>
        <fullName evidence="3">Cell division ATP-binding protein FtsE</fullName>
    </recommendedName>
</protein>
<proteinExistence type="inferred from homology"/>
<evidence type="ECO:0000256" key="10">
    <source>
        <dbReference type="ARBA" id="ARBA00023136"/>
    </source>
</evidence>
<evidence type="ECO:0000256" key="4">
    <source>
        <dbReference type="ARBA" id="ARBA00022448"/>
    </source>
</evidence>
<evidence type="ECO:0000259" key="11">
    <source>
        <dbReference type="PROSITE" id="PS50893"/>
    </source>
</evidence>
<keyword evidence="9" id="KW-0029">Amino-acid transport</keyword>
<dbReference type="GO" id="GO:0016887">
    <property type="term" value="F:ATP hydrolysis activity"/>
    <property type="evidence" value="ECO:0007669"/>
    <property type="project" value="InterPro"/>
</dbReference>
<dbReference type="PANTHER" id="PTHR43166">
    <property type="entry name" value="AMINO ACID IMPORT ATP-BINDING PROTEIN"/>
    <property type="match status" value="1"/>
</dbReference>
<evidence type="ECO:0000256" key="3">
    <source>
        <dbReference type="ARBA" id="ARBA00020019"/>
    </source>
</evidence>
<dbReference type="InterPro" id="IPR018449">
    <property type="entry name" value="NIL_domain"/>
</dbReference>
<dbReference type="GO" id="GO:0005886">
    <property type="term" value="C:plasma membrane"/>
    <property type="evidence" value="ECO:0007669"/>
    <property type="project" value="UniProtKB-ARBA"/>
</dbReference>
<evidence type="ECO:0000256" key="6">
    <source>
        <dbReference type="ARBA" id="ARBA00022741"/>
    </source>
</evidence>
<name>A0A0G3BGS3_9BURK</name>
<dbReference type="InterPro" id="IPR045865">
    <property type="entry name" value="ACT-like_dom_sf"/>
</dbReference>
<dbReference type="Gene3D" id="3.30.70.260">
    <property type="match status" value="1"/>
</dbReference>
<gene>
    <name evidence="12" type="primary">metN</name>
    <name evidence="12" type="ORF">AAW51_1841</name>
</gene>
<keyword evidence="13" id="KW-1185">Reference proteome</keyword>
<dbReference type="FunFam" id="3.40.50.300:FF:000056">
    <property type="entry name" value="Cell division ATP-binding protein FtsE"/>
    <property type="match status" value="1"/>
</dbReference>